<dbReference type="GO" id="GO:0016787">
    <property type="term" value="F:hydrolase activity"/>
    <property type="evidence" value="ECO:0007669"/>
    <property type="project" value="UniProtKB-KW"/>
</dbReference>
<feature type="compositionally biased region" description="Basic and acidic residues" evidence="1">
    <location>
        <begin position="139"/>
        <end position="148"/>
    </location>
</feature>
<dbReference type="CDD" id="cd00586">
    <property type="entry name" value="4HBT"/>
    <property type="match status" value="1"/>
</dbReference>
<dbReference type="InterPro" id="IPR029069">
    <property type="entry name" value="HotDog_dom_sf"/>
</dbReference>
<organism evidence="2 3">
    <name type="scientific">Aquibacillus rhizosphaerae</name>
    <dbReference type="NCBI Taxonomy" id="3051431"/>
    <lineage>
        <taxon>Bacteria</taxon>
        <taxon>Bacillati</taxon>
        <taxon>Bacillota</taxon>
        <taxon>Bacilli</taxon>
        <taxon>Bacillales</taxon>
        <taxon>Bacillaceae</taxon>
        <taxon>Aquibacillus</taxon>
    </lineage>
</organism>
<dbReference type="Proteomes" id="UP001235343">
    <property type="component" value="Unassembled WGS sequence"/>
</dbReference>
<reference evidence="2 3" key="1">
    <citation type="submission" date="2023-06" db="EMBL/GenBank/DDBJ databases">
        <title>Aquibacillus rhizosphaerae LR5S19.</title>
        <authorList>
            <person name="Sun J.-Q."/>
        </authorList>
    </citation>
    <scope>NUCLEOTIDE SEQUENCE [LARGE SCALE GENOMIC DNA]</scope>
    <source>
        <strain evidence="2 3">LR5S19</strain>
    </source>
</reference>
<dbReference type="InterPro" id="IPR050563">
    <property type="entry name" value="4-hydroxybenzoyl-CoA_TE"/>
</dbReference>
<feature type="region of interest" description="Disordered" evidence="1">
    <location>
        <begin position="129"/>
        <end position="148"/>
    </location>
</feature>
<evidence type="ECO:0000313" key="3">
    <source>
        <dbReference type="Proteomes" id="UP001235343"/>
    </source>
</evidence>
<keyword evidence="2" id="KW-0378">Hydrolase</keyword>
<accession>A0ABT7L412</accession>
<comment type="caution">
    <text evidence="2">The sequence shown here is derived from an EMBL/GenBank/DDBJ whole genome shotgun (WGS) entry which is preliminary data.</text>
</comment>
<evidence type="ECO:0000313" key="2">
    <source>
        <dbReference type="EMBL" id="MDL4840611.1"/>
    </source>
</evidence>
<evidence type="ECO:0000256" key="1">
    <source>
        <dbReference type="SAM" id="MobiDB-lite"/>
    </source>
</evidence>
<gene>
    <name evidence="2" type="ORF">QQS35_09145</name>
</gene>
<dbReference type="EMBL" id="JASTZU010000032">
    <property type="protein sequence ID" value="MDL4840611.1"/>
    <property type="molecule type" value="Genomic_DNA"/>
</dbReference>
<dbReference type="SUPFAM" id="SSF54637">
    <property type="entry name" value="Thioesterase/thiol ester dehydrase-isomerase"/>
    <property type="match status" value="1"/>
</dbReference>
<keyword evidence="3" id="KW-1185">Reference proteome</keyword>
<dbReference type="EC" id="3.1.2.-" evidence="2"/>
<dbReference type="Gene3D" id="3.10.129.10">
    <property type="entry name" value="Hotdog Thioesterase"/>
    <property type="match status" value="1"/>
</dbReference>
<dbReference type="Pfam" id="PF13279">
    <property type="entry name" value="4HBT_2"/>
    <property type="match status" value="1"/>
</dbReference>
<dbReference type="PANTHER" id="PTHR31793">
    <property type="entry name" value="4-HYDROXYBENZOYL-COA THIOESTERASE FAMILY MEMBER"/>
    <property type="match status" value="1"/>
</dbReference>
<sequence>MKKINYIDDIDKWQKEFTFSIPITPRFQETDMFGHVNNTAAFIYFEEARIQYLKKAGLFLELTDKTKPIPIVADLQCDYHKQIFFGDLLQLYVKLHYIGTTSFDIHYLVKNQDDQLCITGRGRMVQINPQSGKPTPFSEEMKKSLSKL</sequence>
<protein>
    <submittedName>
        <fullName evidence="2">Thioesterase family protein</fullName>
        <ecNumber evidence="2">3.1.2.-</ecNumber>
    </submittedName>
</protein>
<dbReference type="PANTHER" id="PTHR31793:SF24">
    <property type="entry name" value="LONG-CHAIN ACYL-COA THIOESTERASE FADM"/>
    <property type="match status" value="1"/>
</dbReference>
<name>A0ABT7L412_9BACI</name>
<dbReference type="RefSeq" id="WP_285931703.1">
    <property type="nucleotide sequence ID" value="NZ_JASTZU010000032.1"/>
</dbReference>
<proteinExistence type="predicted"/>